<protein>
    <submittedName>
        <fullName evidence="4">Putative NAD(P)H quinone oxidoreductase, PIG3 family</fullName>
    </submittedName>
</protein>
<dbReference type="InterPro" id="IPR020843">
    <property type="entry name" value="ER"/>
</dbReference>
<dbReference type="InterPro" id="IPR014189">
    <property type="entry name" value="Quinone_OxRdtase_PIG3"/>
</dbReference>
<evidence type="ECO:0000256" key="2">
    <source>
        <dbReference type="ARBA" id="ARBA00023002"/>
    </source>
</evidence>
<evidence type="ECO:0000259" key="3">
    <source>
        <dbReference type="SMART" id="SM00829"/>
    </source>
</evidence>
<gene>
    <name evidence="4" type="ORF">SAMN05660429_01408</name>
</gene>
<proteinExistence type="predicted"/>
<name>A0A1I0D7H3_THASX</name>
<reference evidence="4 5" key="1">
    <citation type="submission" date="2016-10" db="EMBL/GenBank/DDBJ databases">
        <authorList>
            <person name="de Groot N.N."/>
        </authorList>
    </citation>
    <scope>NUCLEOTIDE SEQUENCE [LARGE SCALE GENOMIC DNA]</scope>
    <source>
        <strain evidence="4 5">DSM 19706</strain>
    </source>
</reference>
<dbReference type="SMART" id="SM00829">
    <property type="entry name" value="PKS_ER"/>
    <property type="match status" value="1"/>
</dbReference>
<dbReference type="GO" id="GO:0070402">
    <property type="term" value="F:NADPH binding"/>
    <property type="evidence" value="ECO:0007669"/>
    <property type="project" value="TreeGrafter"/>
</dbReference>
<dbReference type="GO" id="GO:0016651">
    <property type="term" value="F:oxidoreductase activity, acting on NAD(P)H"/>
    <property type="evidence" value="ECO:0007669"/>
    <property type="project" value="TreeGrafter"/>
</dbReference>
<feature type="domain" description="Enoyl reductase (ER)" evidence="3">
    <location>
        <begin position="5"/>
        <end position="302"/>
    </location>
</feature>
<dbReference type="Pfam" id="PF08240">
    <property type="entry name" value="ADH_N"/>
    <property type="match status" value="1"/>
</dbReference>
<dbReference type="CDD" id="cd05276">
    <property type="entry name" value="p53_inducible_oxidoreductase"/>
    <property type="match status" value="1"/>
</dbReference>
<keyword evidence="5" id="KW-1185">Reference proteome</keyword>
<accession>A0A1I0D7H3</accession>
<dbReference type="Gene3D" id="3.40.50.720">
    <property type="entry name" value="NAD(P)-binding Rossmann-like Domain"/>
    <property type="match status" value="1"/>
</dbReference>
<dbReference type="PANTHER" id="PTHR48106:SF18">
    <property type="entry name" value="QUINONE OXIDOREDUCTASE PIG3"/>
    <property type="match status" value="1"/>
</dbReference>
<organism evidence="4 5">
    <name type="scientific">Thalassotalea agarivorans</name>
    <name type="common">Thalassomonas agarivorans</name>
    <dbReference type="NCBI Taxonomy" id="349064"/>
    <lineage>
        <taxon>Bacteria</taxon>
        <taxon>Pseudomonadati</taxon>
        <taxon>Pseudomonadota</taxon>
        <taxon>Gammaproteobacteria</taxon>
        <taxon>Alteromonadales</taxon>
        <taxon>Colwelliaceae</taxon>
        <taxon>Thalassotalea</taxon>
    </lineage>
</organism>
<dbReference type="EMBL" id="FOHK01000006">
    <property type="protein sequence ID" value="SET28209.1"/>
    <property type="molecule type" value="Genomic_DNA"/>
</dbReference>
<dbReference type="SUPFAM" id="SSF51735">
    <property type="entry name" value="NAD(P)-binding Rossmann-fold domains"/>
    <property type="match status" value="1"/>
</dbReference>
<dbReference type="Pfam" id="PF00107">
    <property type="entry name" value="ADH_zinc_N"/>
    <property type="match status" value="1"/>
</dbReference>
<dbReference type="InterPro" id="IPR013154">
    <property type="entry name" value="ADH-like_N"/>
</dbReference>
<dbReference type="InterPro" id="IPR013149">
    <property type="entry name" value="ADH-like_C"/>
</dbReference>
<keyword evidence="1" id="KW-0521">NADP</keyword>
<dbReference type="InterPro" id="IPR011032">
    <property type="entry name" value="GroES-like_sf"/>
</dbReference>
<evidence type="ECO:0000313" key="4">
    <source>
        <dbReference type="EMBL" id="SET28209.1"/>
    </source>
</evidence>
<evidence type="ECO:0000313" key="5">
    <source>
        <dbReference type="Proteomes" id="UP000199308"/>
    </source>
</evidence>
<dbReference type="STRING" id="349064.SAMN05660429_01408"/>
<dbReference type="PANTHER" id="PTHR48106">
    <property type="entry name" value="QUINONE OXIDOREDUCTASE PIG3-RELATED"/>
    <property type="match status" value="1"/>
</dbReference>
<dbReference type="Proteomes" id="UP000199308">
    <property type="component" value="Unassembled WGS sequence"/>
</dbReference>
<sequence length="304" mass="32479">MPLVGAGQLLVKINAIGINRADLLQVAGKYPPPKGESDIPGLEVSGEVVELGEGVTDFSVGESVFGLVAGGGYAEYVVIHAGHAIKKPNRLSDEEAASIAETFLTVCQAFFIVGNLQQGGNVFIHAGASGIGSAAIQLAKAFNCQVTVSVSSQAKADYCAQLGADNTIVYTKQDVLATASSFSNTGYDFVLDVVAGNMLNTNVELLARDGEIVVLAMLSGRYCEQFDIAKLLLKRGSVKASTLRNRSDQYKTELVSLFKQRCLPLFEQQVLKPTVHQVAAWQDMKQLHEVMAHNQNLGKLVAHI</sequence>
<dbReference type="SUPFAM" id="SSF50129">
    <property type="entry name" value="GroES-like"/>
    <property type="match status" value="1"/>
</dbReference>
<dbReference type="InterPro" id="IPR036291">
    <property type="entry name" value="NAD(P)-bd_dom_sf"/>
</dbReference>
<dbReference type="Gene3D" id="3.90.180.10">
    <property type="entry name" value="Medium-chain alcohol dehydrogenases, catalytic domain"/>
    <property type="match status" value="1"/>
</dbReference>
<dbReference type="AlphaFoldDB" id="A0A1I0D7H3"/>
<keyword evidence="2" id="KW-0560">Oxidoreductase</keyword>
<dbReference type="NCBIfam" id="TIGR02824">
    <property type="entry name" value="quinone_pig3"/>
    <property type="match status" value="1"/>
</dbReference>
<evidence type="ECO:0000256" key="1">
    <source>
        <dbReference type="ARBA" id="ARBA00022857"/>
    </source>
</evidence>